<dbReference type="Proteomes" id="UP000821837">
    <property type="component" value="Chromosome 1"/>
</dbReference>
<accession>A0A9D4TBT6</accession>
<proteinExistence type="predicted"/>
<reference evidence="1" key="1">
    <citation type="journal article" date="2020" name="Cell">
        <title>Large-Scale Comparative Analyses of Tick Genomes Elucidate Their Genetic Diversity and Vector Capacities.</title>
        <authorList>
            <consortium name="Tick Genome and Microbiome Consortium (TIGMIC)"/>
            <person name="Jia N."/>
            <person name="Wang J."/>
            <person name="Shi W."/>
            <person name="Du L."/>
            <person name="Sun Y."/>
            <person name="Zhan W."/>
            <person name="Jiang J.F."/>
            <person name="Wang Q."/>
            <person name="Zhang B."/>
            <person name="Ji P."/>
            <person name="Bell-Sakyi L."/>
            <person name="Cui X.M."/>
            <person name="Yuan T.T."/>
            <person name="Jiang B.G."/>
            <person name="Yang W.F."/>
            <person name="Lam T.T."/>
            <person name="Chang Q.C."/>
            <person name="Ding S.J."/>
            <person name="Wang X.J."/>
            <person name="Zhu J.G."/>
            <person name="Ruan X.D."/>
            <person name="Zhao L."/>
            <person name="Wei J.T."/>
            <person name="Ye R.Z."/>
            <person name="Que T.C."/>
            <person name="Du C.H."/>
            <person name="Zhou Y.H."/>
            <person name="Cheng J.X."/>
            <person name="Dai P.F."/>
            <person name="Guo W.B."/>
            <person name="Han X.H."/>
            <person name="Huang E.J."/>
            <person name="Li L.F."/>
            <person name="Wei W."/>
            <person name="Gao Y.C."/>
            <person name="Liu J.Z."/>
            <person name="Shao H.Z."/>
            <person name="Wang X."/>
            <person name="Wang C.C."/>
            <person name="Yang T.C."/>
            <person name="Huo Q.B."/>
            <person name="Li W."/>
            <person name="Chen H.Y."/>
            <person name="Chen S.E."/>
            <person name="Zhou L.G."/>
            <person name="Ni X.B."/>
            <person name="Tian J.H."/>
            <person name="Sheng Y."/>
            <person name="Liu T."/>
            <person name="Pan Y.S."/>
            <person name="Xia L.Y."/>
            <person name="Li J."/>
            <person name="Zhao F."/>
            <person name="Cao W.C."/>
        </authorList>
    </citation>
    <scope>NUCLEOTIDE SEQUENCE</scope>
    <source>
        <strain evidence="1">Rsan-2018</strain>
    </source>
</reference>
<protein>
    <recommendedName>
        <fullName evidence="3">BPTI/Kunitz inhibitor domain-containing protein</fullName>
    </recommendedName>
</protein>
<evidence type="ECO:0000313" key="2">
    <source>
        <dbReference type="Proteomes" id="UP000821837"/>
    </source>
</evidence>
<dbReference type="AlphaFoldDB" id="A0A9D4TBT6"/>
<evidence type="ECO:0008006" key="3">
    <source>
        <dbReference type="Google" id="ProtNLM"/>
    </source>
</evidence>
<organism evidence="1 2">
    <name type="scientific">Rhipicephalus sanguineus</name>
    <name type="common">Brown dog tick</name>
    <name type="synonym">Ixodes sanguineus</name>
    <dbReference type="NCBI Taxonomy" id="34632"/>
    <lineage>
        <taxon>Eukaryota</taxon>
        <taxon>Metazoa</taxon>
        <taxon>Ecdysozoa</taxon>
        <taxon>Arthropoda</taxon>
        <taxon>Chelicerata</taxon>
        <taxon>Arachnida</taxon>
        <taxon>Acari</taxon>
        <taxon>Parasitiformes</taxon>
        <taxon>Ixodida</taxon>
        <taxon>Ixodoidea</taxon>
        <taxon>Ixodidae</taxon>
        <taxon>Rhipicephalinae</taxon>
        <taxon>Rhipicephalus</taxon>
        <taxon>Rhipicephalus</taxon>
    </lineage>
</organism>
<evidence type="ECO:0000313" key="1">
    <source>
        <dbReference type="EMBL" id="KAH7984579.1"/>
    </source>
</evidence>
<reference evidence="1" key="2">
    <citation type="submission" date="2021-09" db="EMBL/GenBank/DDBJ databases">
        <authorList>
            <person name="Jia N."/>
            <person name="Wang J."/>
            <person name="Shi W."/>
            <person name="Du L."/>
            <person name="Sun Y."/>
            <person name="Zhan W."/>
            <person name="Jiang J."/>
            <person name="Wang Q."/>
            <person name="Zhang B."/>
            <person name="Ji P."/>
            <person name="Sakyi L.B."/>
            <person name="Cui X."/>
            <person name="Yuan T."/>
            <person name="Jiang B."/>
            <person name="Yang W."/>
            <person name="Lam T.T.-Y."/>
            <person name="Chang Q."/>
            <person name="Ding S."/>
            <person name="Wang X."/>
            <person name="Zhu J."/>
            <person name="Ruan X."/>
            <person name="Zhao L."/>
            <person name="Wei J."/>
            <person name="Que T."/>
            <person name="Du C."/>
            <person name="Cheng J."/>
            <person name="Dai P."/>
            <person name="Han X."/>
            <person name="Huang E."/>
            <person name="Gao Y."/>
            <person name="Liu J."/>
            <person name="Shao H."/>
            <person name="Ye R."/>
            <person name="Li L."/>
            <person name="Wei W."/>
            <person name="Wang X."/>
            <person name="Wang C."/>
            <person name="Huo Q."/>
            <person name="Li W."/>
            <person name="Guo W."/>
            <person name="Chen H."/>
            <person name="Chen S."/>
            <person name="Zhou L."/>
            <person name="Zhou L."/>
            <person name="Ni X."/>
            <person name="Tian J."/>
            <person name="Zhou Y."/>
            <person name="Sheng Y."/>
            <person name="Liu T."/>
            <person name="Pan Y."/>
            <person name="Xia L."/>
            <person name="Li J."/>
            <person name="Zhao F."/>
            <person name="Cao W."/>
        </authorList>
    </citation>
    <scope>NUCLEOTIDE SEQUENCE</scope>
    <source>
        <strain evidence="1">Rsan-2018</strain>
        <tissue evidence="1">Larvae</tissue>
    </source>
</reference>
<keyword evidence="2" id="KW-1185">Reference proteome</keyword>
<gene>
    <name evidence="1" type="ORF">HPB52_022853</name>
</gene>
<dbReference type="EMBL" id="JABSTV010001245">
    <property type="protein sequence ID" value="KAH7984579.1"/>
    <property type="molecule type" value="Genomic_DNA"/>
</dbReference>
<name>A0A9D4TBT6_RHISA</name>
<sequence length="267" mass="29518">MQKPGCEYIGSRWLRFCALPAWDDANEAASPIANFPSSDVFGADLCRTHAPAFLRNGSQQHRARRNLLRICSVHVGCKGFFGRMDRRLTVRAHMAAAEPSEKDLVMDAPAVATVPFSRVRSALVRPAAHTVSPPSVDDDDVALAPVSVEAEARGDSTDTADDAETNDRCGAVRYTFCPRLLREVFYDRNSRNCVEVTTAAEHEAVKEVASRAAARYYHTSVDKDLAPLCNSSPNRFSSLESCRQSCQRSEVPAERCFDKALFSECRR</sequence>
<comment type="caution">
    <text evidence="1">The sequence shown here is derived from an EMBL/GenBank/DDBJ whole genome shotgun (WGS) entry which is preliminary data.</text>
</comment>